<dbReference type="Proteomes" id="UP001139451">
    <property type="component" value="Unassembled WGS sequence"/>
</dbReference>
<dbReference type="AlphaFoldDB" id="A0A9X2HUN1"/>
<keyword evidence="1" id="KW-0732">Signal</keyword>
<dbReference type="CDD" id="cd04820">
    <property type="entry name" value="PA_M28_1_1"/>
    <property type="match status" value="1"/>
</dbReference>
<feature type="signal peptide" evidence="1">
    <location>
        <begin position="1"/>
        <end position="21"/>
    </location>
</feature>
<feature type="chain" id="PRO_5040989103" evidence="1">
    <location>
        <begin position="22"/>
        <end position="558"/>
    </location>
</feature>
<sequence>MFRPVLTLALLSLSTALPAQEAAKPVPALTAEDNALINAPLPADQAAMKAHVMFLSADAMRGREAGSAEYEIAAQYVAAQFYAAGLKPAGIDGSYLQPVPLLSSRPADKGTLALTRGGAAPVNLVFGEDYLPAPDPERPVTAIDAPVVFAGYGIVAPQYKRDDYKGVDVKGKIVAIFSGAPGGFDGEERAHFGNNGNKAAIAAKKGAAAVIMLESPVSAKVRPFARLADSWDEWRMTWADAQGRGHLPSAGTPVVATVSLKGAGRLFAGDKGWAGALKAAEAGKPVIAPFASGALLAVALKTERKTVTSSNVAGMIPGSDPKLKDEVVVLTAHLDHVGVGKADAKGDTIYNGAMDNAMGIASLIEEAKRFQASGKPPRRSVMFLAVTAEEKGLIGADYFAHNPTVPKANLVANVNLDMPVITYKFEDMIAFGAARSTLGETVARATAAVGVGVGKDPMPEQGFFVRSDHYRFVQQGIPSVFLWPGLAGAGGEAFNRFLAERYHRPSDEITNPEIKWDQGVRFIDANYAIAREIADADARPAWKKGDFFGLLYGGYGAK</sequence>
<dbReference type="Gene3D" id="3.50.30.30">
    <property type="match status" value="1"/>
</dbReference>
<name>A0A9X2HUN1_9SPHN</name>
<dbReference type="PANTHER" id="PTHR12147">
    <property type="entry name" value="METALLOPEPTIDASE M28 FAMILY MEMBER"/>
    <property type="match status" value="1"/>
</dbReference>
<accession>A0A9X2HUN1</accession>
<protein>
    <submittedName>
        <fullName evidence="3">M28 family metallopeptidase</fullName>
    </submittedName>
</protein>
<evidence type="ECO:0000313" key="4">
    <source>
        <dbReference type="Proteomes" id="UP001139451"/>
    </source>
</evidence>
<dbReference type="EMBL" id="JAMLDX010000017">
    <property type="protein sequence ID" value="MCP3732300.1"/>
    <property type="molecule type" value="Genomic_DNA"/>
</dbReference>
<comment type="caution">
    <text evidence="3">The sequence shown here is derived from an EMBL/GenBank/DDBJ whole genome shotgun (WGS) entry which is preliminary data.</text>
</comment>
<dbReference type="SUPFAM" id="SSF52025">
    <property type="entry name" value="PA domain"/>
    <property type="match status" value="1"/>
</dbReference>
<proteinExistence type="predicted"/>
<dbReference type="Gene3D" id="3.40.630.10">
    <property type="entry name" value="Zn peptidases"/>
    <property type="match status" value="1"/>
</dbReference>
<dbReference type="GO" id="GO:0006508">
    <property type="term" value="P:proteolysis"/>
    <property type="evidence" value="ECO:0007669"/>
    <property type="project" value="InterPro"/>
</dbReference>
<feature type="domain" description="Peptidase M28" evidence="2">
    <location>
        <begin position="311"/>
        <end position="521"/>
    </location>
</feature>
<organism evidence="3 4">
    <name type="scientific">Sphingomonas tagetis</name>
    <dbReference type="NCBI Taxonomy" id="2949092"/>
    <lineage>
        <taxon>Bacteria</taxon>
        <taxon>Pseudomonadati</taxon>
        <taxon>Pseudomonadota</taxon>
        <taxon>Alphaproteobacteria</taxon>
        <taxon>Sphingomonadales</taxon>
        <taxon>Sphingomonadaceae</taxon>
        <taxon>Sphingomonas</taxon>
    </lineage>
</organism>
<keyword evidence="4" id="KW-1185">Reference proteome</keyword>
<evidence type="ECO:0000313" key="3">
    <source>
        <dbReference type="EMBL" id="MCP3732300.1"/>
    </source>
</evidence>
<reference evidence="3" key="1">
    <citation type="submission" date="2022-05" db="EMBL/GenBank/DDBJ databases">
        <title>Sphingomonas sp. strain MG17 Genome sequencing and assembly.</title>
        <authorList>
            <person name="Kim I."/>
        </authorList>
    </citation>
    <scope>NUCLEOTIDE SEQUENCE</scope>
    <source>
        <strain evidence="3">MG17</strain>
    </source>
</reference>
<evidence type="ECO:0000259" key="2">
    <source>
        <dbReference type="Pfam" id="PF04389"/>
    </source>
</evidence>
<dbReference type="SUPFAM" id="SSF53187">
    <property type="entry name" value="Zn-dependent exopeptidases"/>
    <property type="match status" value="1"/>
</dbReference>
<evidence type="ECO:0000256" key="1">
    <source>
        <dbReference type="SAM" id="SignalP"/>
    </source>
</evidence>
<dbReference type="InterPro" id="IPR045175">
    <property type="entry name" value="M28_fam"/>
</dbReference>
<gene>
    <name evidence="3" type="ORF">M9978_17915</name>
</gene>
<dbReference type="InterPro" id="IPR046450">
    <property type="entry name" value="PA_dom_sf"/>
</dbReference>
<dbReference type="GO" id="GO:0008235">
    <property type="term" value="F:metalloexopeptidase activity"/>
    <property type="evidence" value="ECO:0007669"/>
    <property type="project" value="InterPro"/>
</dbReference>
<dbReference type="RefSeq" id="WP_254295617.1">
    <property type="nucleotide sequence ID" value="NZ_JAMLDX010000017.1"/>
</dbReference>
<dbReference type="InterPro" id="IPR007484">
    <property type="entry name" value="Peptidase_M28"/>
</dbReference>
<dbReference type="PANTHER" id="PTHR12147:SF26">
    <property type="entry name" value="PEPTIDASE M28 DOMAIN-CONTAINING PROTEIN"/>
    <property type="match status" value="1"/>
</dbReference>
<dbReference type="Pfam" id="PF04389">
    <property type="entry name" value="Peptidase_M28"/>
    <property type="match status" value="1"/>
</dbReference>